<reference evidence="1" key="1">
    <citation type="submission" date="2021-02" db="EMBL/GenBank/DDBJ databases">
        <authorList>
            <person name="Cremers G."/>
            <person name="Picone N."/>
        </authorList>
    </citation>
    <scope>NUCLEOTIDE SEQUENCE</scope>
    <source>
        <strain evidence="1">PQ17</strain>
    </source>
</reference>
<sequence length="74" mass="8333">MRLKVALPVSFERRKAYSKKGPEPATGNRPGWVPGLSIKDWPQVHLSVFLLAKKLEEKTFVGDKNDRSRSPAQS</sequence>
<dbReference type="EMBL" id="CAJNOB010000010">
    <property type="protein sequence ID" value="CAF0695039.1"/>
    <property type="molecule type" value="Genomic_DNA"/>
</dbReference>
<keyword evidence="2" id="KW-1185">Reference proteome</keyword>
<dbReference type="AlphaFoldDB" id="A0A8J2FVR7"/>
<evidence type="ECO:0000313" key="2">
    <source>
        <dbReference type="Proteomes" id="UP000663859"/>
    </source>
</evidence>
<proteinExistence type="predicted"/>
<gene>
    <name evidence="1" type="ORF">MPNT_180036</name>
</gene>
<organism evidence="1 2">
    <name type="scientific">Candidatus Methylacidithermus pantelleriae</name>
    <dbReference type="NCBI Taxonomy" id="2744239"/>
    <lineage>
        <taxon>Bacteria</taxon>
        <taxon>Pseudomonadati</taxon>
        <taxon>Verrucomicrobiota</taxon>
        <taxon>Methylacidiphilae</taxon>
        <taxon>Methylacidiphilales</taxon>
        <taxon>Methylacidiphilaceae</taxon>
        <taxon>Candidatus Methylacidithermus</taxon>
    </lineage>
</organism>
<name>A0A8J2FVR7_9BACT</name>
<comment type="caution">
    <text evidence="1">The sequence shown here is derived from an EMBL/GenBank/DDBJ whole genome shotgun (WGS) entry which is preliminary data.</text>
</comment>
<accession>A0A8J2FVR7</accession>
<evidence type="ECO:0000313" key="1">
    <source>
        <dbReference type="EMBL" id="CAF0695039.1"/>
    </source>
</evidence>
<dbReference type="Proteomes" id="UP000663859">
    <property type="component" value="Unassembled WGS sequence"/>
</dbReference>
<protein>
    <submittedName>
        <fullName evidence="1">Uncharacterized protein</fullName>
    </submittedName>
</protein>